<dbReference type="AlphaFoldDB" id="A0A1F7HIR6"/>
<accession>A0A1F7HIR6</accession>
<sequence length="359" mass="40010">MKKISLIFIILLSISLLPSQVKASTLNCSQVNGMAIFGHDRSEWKYIGAISNKYDSNSIANDYGAGSKYDSDSINNDYGSFGGKYSSSSAFNEYTSDAPIIVDDNYKFIGYLTVNKYNTPNINTYEAIACANKSYTSSNSKMEDITFKKIPSSSSYGGNGYTSPLPTSQIQTDEKIKELQNKIKQLNEEELNVNKKYLEDLKKIQNLPQNTCPVNSILNNNTCSCNNGYVVSGNPNVPNGWSCVTMASYCINTYGQNIHPEGNQCTCDTGYSYDSILKTCKLAEVKKEVTQPVVIKKEPIKIVPSKTAPAIKPSDGLKKPIEKNYFDNIVLPKEEVALPINPEPIKKVRWYQKILNWFK</sequence>
<proteinExistence type="predicted"/>
<evidence type="ECO:0000313" key="3">
    <source>
        <dbReference type="EMBL" id="OGK31101.1"/>
    </source>
</evidence>
<evidence type="ECO:0000313" key="4">
    <source>
        <dbReference type="Proteomes" id="UP000177199"/>
    </source>
</evidence>
<protein>
    <recommendedName>
        <fullName evidence="5">EGF-like domain-containing protein</fullName>
    </recommendedName>
</protein>
<gene>
    <name evidence="3" type="ORF">A3F29_03885</name>
</gene>
<reference evidence="3 4" key="1">
    <citation type="journal article" date="2016" name="Nat. Commun.">
        <title>Thousands of microbial genomes shed light on interconnected biogeochemical processes in an aquifer system.</title>
        <authorList>
            <person name="Anantharaman K."/>
            <person name="Brown C.T."/>
            <person name="Hug L.A."/>
            <person name="Sharon I."/>
            <person name="Castelle C.J."/>
            <person name="Probst A.J."/>
            <person name="Thomas B.C."/>
            <person name="Singh A."/>
            <person name="Wilkins M.J."/>
            <person name="Karaoz U."/>
            <person name="Brodie E.L."/>
            <person name="Williams K.H."/>
            <person name="Hubbard S.S."/>
            <person name="Banfield J.F."/>
        </authorList>
    </citation>
    <scope>NUCLEOTIDE SEQUENCE [LARGE SCALE GENOMIC DNA]</scope>
</reference>
<dbReference type="EMBL" id="MFZV01000024">
    <property type="protein sequence ID" value="OGK31101.1"/>
    <property type="molecule type" value="Genomic_DNA"/>
</dbReference>
<feature type="coiled-coil region" evidence="1">
    <location>
        <begin position="169"/>
        <end position="196"/>
    </location>
</feature>
<evidence type="ECO:0008006" key="5">
    <source>
        <dbReference type="Google" id="ProtNLM"/>
    </source>
</evidence>
<feature type="signal peptide" evidence="2">
    <location>
        <begin position="1"/>
        <end position="23"/>
    </location>
</feature>
<feature type="chain" id="PRO_5009529270" description="EGF-like domain-containing protein" evidence="2">
    <location>
        <begin position="24"/>
        <end position="359"/>
    </location>
</feature>
<organism evidence="3 4">
    <name type="scientific">Candidatus Roizmanbacteria bacterium RIFCSPHIGHO2_12_FULL_33_9</name>
    <dbReference type="NCBI Taxonomy" id="1802045"/>
    <lineage>
        <taxon>Bacteria</taxon>
        <taxon>Candidatus Roizmaniibacteriota</taxon>
    </lineage>
</organism>
<dbReference type="Proteomes" id="UP000177199">
    <property type="component" value="Unassembled WGS sequence"/>
</dbReference>
<comment type="caution">
    <text evidence="3">The sequence shown here is derived from an EMBL/GenBank/DDBJ whole genome shotgun (WGS) entry which is preliminary data.</text>
</comment>
<dbReference type="SUPFAM" id="SSF57184">
    <property type="entry name" value="Growth factor receptor domain"/>
    <property type="match status" value="1"/>
</dbReference>
<evidence type="ECO:0000256" key="2">
    <source>
        <dbReference type="SAM" id="SignalP"/>
    </source>
</evidence>
<name>A0A1F7HIR6_9BACT</name>
<keyword evidence="2" id="KW-0732">Signal</keyword>
<dbReference type="InterPro" id="IPR009030">
    <property type="entry name" value="Growth_fac_rcpt_cys_sf"/>
</dbReference>
<keyword evidence="1" id="KW-0175">Coiled coil</keyword>
<evidence type="ECO:0000256" key="1">
    <source>
        <dbReference type="SAM" id="Coils"/>
    </source>
</evidence>